<name>A0A6I4SSJ9_9SPHN</name>
<evidence type="ECO:0000313" key="2">
    <source>
        <dbReference type="EMBL" id="MXO57957.1"/>
    </source>
</evidence>
<evidence type="ECO:0000256" key="1">
    <source>
        <dbReference type="SAM" id="MobiDB-lite"/>
    </source>
</evidence>
<evidence type="ECO:0000313" key="3">
    <source>
        <dbReference type="Proteomes" id="UP000433652"/>
    </source>
</evidence>
<feature type="compositionally biased region" description="Polar residues" evidence="1">
    <location>
        <begin position="55"/>
        <end position="69"/>
    </location>
</feature>
<organism evidence="2 3">
    <name type="scientific">Croceibacterium salegens</name>
    <dbReference type="NCBI Taxonomy" id="1737568"/>
    <lineage>
        <taxon>Bacteria</taxon>
        <taxon>Pseudomonadati</taxon>
        <taxon>Pseudomonadota</taxon>
        <taxon>Alphaproteobacteria</taxon>
        <taxon>Sphingomonadales</taxon>
        <taxon>Erythrobacteraceae</taxon>
        <taxon>Croceibacterium</taxon>
    </lineage>
</organism>
<proteinExistence type="predicted"/>
<reference evidence="2 3" key="1">
    <citation type="submission" date="2019-12" db="EMBL/GenBank/DDBJ databases">
        <title>Genomic-based taxomic classification of the family Erythrobacteraceae.</title>
        <authorList>
            <person name="Xu L."/>
        </authorList>
    </citation>
    <scope>NUCLEOTIDE SEQUENCE [LARGE SCALE GENOMIC DNA]</scope>
    <source>
        <strain evidence="2 3">MCCC 1K01500</strain>
    </source>
</reference>
<feature type="non-terminal residue" evidence="2">
    <location>
        <position position="1"/>
    </location>
</feature>
<feature type="region of interest" description="Disordered" evidence="1">
    <location>
        <begin position="1"/>
        <end position="89"/>
    </location>
</feature>
<gene>
    <name evidence="2" type="ORF">GRI89_00140</name>
</gene>
<dbReference type="AlphaFoldDB" id="A0A6I4SSJ9"/>
<dbReference type="Proteomes" id="UP000433652">
    <property type="component" value="Unassembled WGS sequence"/>
</dbReference>
<sequence>SRPIPAIAPPAAGAAVDQARSAAPGASREIRMASPGPVAANDTGSAVGRREVRISPTTGQPPANSSISRVQGVGSRFRSPPSRKTEKMK</sequence>
<protein>
    <submittedName>
        <fullName evidence="2">Uncharacterized protein</fullName>
    </submittedName>
</protein>
<keyword evidence="3" id="KW-1185">Reference proteome</keyword>
<accession>A0A6I4SSJ9</accession>
<dbReference type="EMBL" id="WTYM01000015">
    <property type="protein sequence ID" value="MXO57957.1"/>
    <property type="molecule type" value="Genomic_DNA"/>
</dbReference>
<comment type="caution">
    <text evidence="2">The sequence shown here is derived from an EMBL/GenBank/DDBJ whole genome shotgun (WGS) entry which is preliminary data.</text>
</comment>
<feature type="compositionally biased region" description="Low complexity" evidence="1">
    <location>
        <begin position="1"/>
        <end position="15"/>
    </location>
</feature>